<dbReference type="Proteomes" id="UP000803844">
    <property type="component" value="Unassembled WGS sequence"/>
</dbReference>
<evidence type="ECO:0000313" key="2">
    <source>
        <dbReference type="EMBL" id="KAF3761866.1"/>
    </source>
</evidence>
<evidence type="ECO:0000313" key="3">
    <source>
        <dbReference type="Proteomes" id="UP000803844"/>
    </source>
</evidence>
<feature type="compositionally biased region" description="Basic and acidic residues" evidence="1">
    <location>
        <begin position="214"/>
        <end position="240"/>
    </location>
</feature>
<evidence type="ECO:0000256" key="1">
    <source>
        <dbReference type="SAM" id="MobiDB-lite"/>
    </source>
</evidence>
<feature type="compositionally biased region" description="Polar residues" evidence="1">
    <location>
        <begin position="242"/>
        <end position="253"/>
    </location>
</feature>
<sequence>MMEASDYLDDDALDDGFFRFDNEHEEAAAMDHLNDMEPMTPPYGVAGPSATAAAAQTGAASGRLHLSSAQVWQAPEQSSPPALSYSPSPGAPSAFQYRQQIPPQRQEHAGHERKRYPSPPFRAQQSHQLSRESLEQAAAHHANHMTSRISELDLRRQYQDPPQRDEERSHHRSRRQKKGMRHEHHDYDQPLGAHPNRRRSSYDDGDESPQDLQPDLRDGCRDSRLTRPRAMDQADDDRNHSRPSYDTSLQATQSLASAHGLEEPELVAPSAEEKDYVVIPEEEVLEMEYNGDEESRVTAEKLRAQVVQAAIHNGKVVLMVTKATGQWWTSSEMRQRRRAAARMVYNAAGQVLSGAGHVIMTSTPLGGFCNSVSTNVTRFKAAPFSYAMTGLGLRKSDDATPHEQQPEPKPIVADEDAFIDDFEDGDGFLDMQDMFTEE</sequence>
<feature type="region of interest" description="Disordered" evidence="1">
    <location>
        <begin position="395"/>
        <end position="416"/>
    </location>
</feature>
<name>A0A9P4XVV4_CRYP1</name>
<dbReference type="AlphaFoldDB" id="A0A9P4XVV4"/>
<dbReference type="GeneID" id="63842897"/>
<dbReference type="RefSeq" id="XP_040772845.1">
    <property type="nucleotide sequence ID" value="XM_040925768.1"/>
</dbReference>
<feature type="compositionally biased region" description="Low complexity" evidence="1">
    <location>
        <begin position="44"/>
        <end position="62"/>
    </location>
</feature>
<comment type="caution">
    <text evidence="2">The sequence shown here is derived from an EMBL/GenBank/DDBJ whole genome shotgun (WGS) entry which is preliminary data.</text>
</comment>
<reference evidence="2" key="1">
    <citation type="journal article" date="2020" name="Phytopathology">
        <title>Genome sequence of the chestnut blight fungus Cryphonectria parasitica EP155: A fundamental resource for an archetypical invasive plant pathogen.</title>
        <authorList>
            <person name="Crouch J.A."/>
            <person name="Dawe A."/>
            <person name="Aerts A."/>
            <person name="Barry K."/>
            <person name="Churchill A.C.L."/>
            <person name="Grimwood J."/>
            <person name="Hillman B."/>
            <person name="Milgroom M.G."/>
            <person name="Pangilinan J."/>
            <person name="Smith M."/>
            <person name="Salamov A."/>
            <person name="Schmutz J."/>
            <person name="Yadav J."/>
            <person name="Grigoriev I.V."/>
            <person name="Nuss D."/>
        </authorList>
    </citation>
    <scope>NUCLEOTIDE SEQUENCE</scope>
    <source>
        <strain evidence="2">EP155</strain>
    </source>
</reference>
<proteinExistence type="predicted"/>
<feature type="compositionally biased region" description="Basic and acidic residues" evidence="1">
    <location>
        <begin position="150"/>
        <end position="169"/>
    </location>
</feature>
<feature type="region of interest" description="Disordered" evidence="1">
    <location>
        <begin position="34"/>
        <end position="253"/>
    </location>
</feature>
<keyword evidence="3" id="KW-1185">Reference proteome</keyword>
<feature type="compositionally biased region" description="Low complexity" evidence="1">
    <location>
        <begin position="79"/>
        <end position="94"/>
    </location>
</feature>
<dbReference type="OrthoDB" id="5229310at2759"/>
<gene>
    <name evidence="2" type="ORF">M406DRAFT_74795</name>
</gene>
<feature type="compositionally biased region" description="Basic residues" evidence="1">
    <location>
        <begin position="170"/>
        <end position="182"/>
    </location>
</feature>
<feature type="compositionally biased region" description="Basic and acidic residues" evidence="1">
    <location>
        <begin position="395"/>
        <end position="406"/>
    </location>
</feature>
<dbReference type="EMBL" id="MU032351">
    <property type="protein sequence ID" value="KAF3761866.1"/>
    <property type="molecule type" value="Genomic_DNA"/>
</dbReference>
<feature type="compositionally biased region" description="Polar residues" evidence="1">
    <location>
        <begin position="67"/>
        <end position="77"/>
    </location>
</feature>
<organism evidence="2 3">
    <name type="scientific">Cryphonectria parasitica (strain ATCC 38755 / EP155)</name>
    <dbReference type="NCBI Taxonomy" id="660469"/>
    <lineage>
        <taxon>Eukaryota</taxon>
        <taxon>Fungi</taxon>
        <taxon>Dikarya</taxon>
        <taxon>Ascomycota</taxon>
        <taxon>Pezizomycotina</taxon>
        <taxon>Sordariomycetes</taxon>
        <taxon>Sordariomycetidae</taxon>
        <taxon>Diaporthales</taxon>
        <taxon>Cryphonectriaceae</taxon>
        <taxon>Cryphonectria-Endothia species complex</taxon>
        <taxon>Cryphonectria</taxon>
    </lineage>
</organism>
<protein>
    <submittedName>
        <fullName evidence="2">Uncharacterized protein</fullName>
    </submittedName>
</protein>
<accession>A0A9P4XVV4</accession>